<evidence type="ECO:0000259" key="1">
    <source>
        <dbReference type="Pfam" id="PF00535"/>
    </source>
</evidence>
<dbReference type="InterPro" id="IPR001173">
    <property type="entry name" value="Glyco_trans_2-like"/>
</dbReference>
<dbReference type="GO" id="GO:0016758">
    <property type="term" value="F:hexosyltransferase activity"/>
    <property type="evidence" value="ECO:0007669"/>
    <property type="project" value="UniProtKB-ARBA"/>
</dbReference>
<evidence type="ECO:0000313" key="4">
    <source>
        <dbReference type="EMBL" id="ATP25075.1"/>
    </source>
</evidence>
<dbReference type="AlphaFoldDB" id="A0A0A6ZEP3"/>
<sequence>MISVLTPTYNRAYTLKRLYESLICQTTKSFEWVVVNDGSNDETESIIKEFQQQNIIKIIYYKQENKGKTQALNAGIQLCAGSDILIVDSDDLLTSDAIACIEASLTQEKIYNKKISGVAFRKAYLDETIIGTVFDDSVDSFCYLSATDAGHLFKGDLAYCFKKEMLQMFPFPYFYNEKFVPELYIWNKITDHALVKFHKKKAVYLCEYLEDGLSKNFKTQLLKNPKGFSIYYIDQFKRETNYIRKLKMLIRYFQCKLYELKK</sequence>
<accession>A0A0A6ZEP3</accession>
<reference evidence="6 9" key="5">
    <citation type="submission" date="2019-03" db="EMBL/GenBank/DDBJ databases">
        <authorList>
            <consortium name="GenomeTrakr network: Whole genome sequencing for foodborne pathogen traceback"/>
        </authorList>
    </citation>
    <scope>NUCLEOTIDE SEQUENCE [LARGE SCALE GENOMIC DNA]</scope>
    <source>
        <strain evidence="6 9">PSU-1190</strain>
    </source>
</reference>
<dbReference type="EMBL" id="KJ755549">
    <property type="protein sequence ID" value="AIG62449.1"/>
    <property type="molecule type" value="Genomic_DNA"/>
</dbReference>
<dbReference type="Gene3D" id="3.90.550.10">
    <property type="entry name" value="Spore Coat Polysaccharide Biosynthesis Protein SpsA, Chain A"/>
    <property type="match status" value="1"/>
</dbReference>
<dbReference type="EMBL" id="JX501337">
    <property type="protein sequence ID" value="AGN91840.1"/>
    <property type="molecule type" value="Genomic_DNA"/>
</dbReference>
<dbReference type="PATRIC" id="fig|562.7438.peg.4221"/>
<dbReference type="Proteomes" id="UP000225264">
    <property type="component" value="Unassembled WGS sequence"/>
</dbReference>
<evidence type="ECO:0000313" key="8">
    <source>
        <dbReference type="Proteomes" id="UP000225264"/>
    </source>
</evidence>
<proteinExistence type="predicted"/>
<organism evidence="2">
    <name type="scientific">Escherichia coli</name>
    <dbReference type="NCBI Taxonomy" id="562"/>
    <lineage>
        <taxon>Bacteria</taxon>
        <taxon>Pseudomonadati</taxon>
        <taxon>Pseudomonadota</taxon>
        <taxon>Gammaproteobacteria</taxon>
        <taxon>Enterobacterales</taxon>
        <taxon>Enterobacteriaceae</taxon>
        <taxon>Escherichia</taxon>
    </lineage>
</organism>
<feature type="domain" description="Glycosyltransferase 2-like" evidence="1">
    <location>
        <begin position="3"/>
        <end position="98"/>
    </location>
</feature>
<protein>
    <submittedName>
        <fullName evidence="2 4">Glycosyltransferase</fullName>
    </submittedName>
    <submittedName>
        <fullName evidence="3">PGL/p-HBAD biosynthesis glycosyltransferase/MT3031</fullName>
    </submittedName>
    <submittedName>
        <fullName evidence="5">Putative glycosyltransferase</fullName>
    </submittedName>
</protein>
<reference evidence="3" key="3">
    <citation type="journal article" date="2016" name="PLoS ONE">
        <title>Comparison of O-Antigen Gene Clusters of All O-Serogroups of Escherichia coli and Proposal for Adopting a New Nomenclature for O-Typing.</title>
        <authorList>
            <person name="DebRoy C."/>
            <person name="Fratamico P.M."/>
            <person name="Yan X."/>
            <person name="Baranzoni G."/>
            <person name="Liu Y."/>
            <person name="Needleman D.S."/>
            <person name="Tebbs R."/>
            <person name="O'Connell C.D."/>
            <person name="Allred A."/>
            <person name="Swimley M."/>
            <person name="Mwangi M."/>
            <person name="Kapur V."/>
            <person name="Raygoza Garay J.A."/>
            <person name="Roberts E.L."/>
            <person name="Katani R."/>
        </authorList>
    </citation>
    <scope>NUCLEOTIDE SEQUENCE</scope>
    <source>
        <strain evidence="3">C 771</strain>
    </source>
</reference>
<evidence type="ECO:0000313" key="5">
    <source>
        <dbReference type="EMBL" id="BAQ01734.1"/>
    </source>
</evidence>
<reference evidence="4 8" key="4">
    <citation type="submission" date="2017-10" db="EMBL/GenBank/DDBJ databases">
        <title>Genome and in vitro analysis of Escherichia coli resistant to antibiotic.</title>
        <authorList>
            <person name="Pereira U.P."/>
            <person name="Facimoto C.T."/>
            <person name="Campos P.A."/>
            <person name="Araujo B.F."/>
            <person name="Royer S."/>
            <person name="Goncalves I.R."/>
            <person name="Ferreira M.L."/>
            <person name="Gontijo P."/>
            <person name="Ribas R.M."/>
        </authorList>
    </citation>
    <scope>NUCLEOTIDE SEQUENCE [LARGE SCALE GENOMIC DNA]</scope>
    <source>
        <strain evidence="4 8">UFU_EC98</strain>
    </source>
</reference>
<dbReference type="EMBL" id="JACCJF010000001">
    <property type="protein sequence ID" value="MBZ4691944.1"/>
    <property type="molecule type" value="Genomic_DNA"/>
</dbReference>
<reference evidence="2" key="1">
    <citation type="submission" date="2012-08" db="EMBL/GenBank/DDBJ databases">
        <title>E. coli O antigen sequences.</title>
        <authorList>
            <person name="Liu Y."/>
            <person name="Fratamico P."/>
            <person name="Yan X."/>
            <person name="Ream A."/>
            <person name="DebRoy C."/>
            <person name="Wang W."/>
            <person name="Losada L."/>
            <person name="Sanka R."/>
            <person name="Brinkac L."/>
            <person name="Radune D."/>
            <person name="Meng J."/>
            <person name="Toro M."/>
            <person name="Li R."/>
        </authorList>
    </citation>
    <scope>NUCLEOTIDE SEQUENCE</scope>
    <source>
        <strain evidence="2">O142</strain>
    </source>
</reference>
<name>A0A0A6ZEP3_ECOLX</name>
<dbReference type="InterPro" id="IPR029044">
    <property type="entry name" value="Nucleotide-diphossugar_trans"/>
</dbReference>
<evidence type="ECO:0000313" key="2">
    <source>
        <dbReference type="EMBL" id="AGN91840.1"/>
    </source>
</evidence>
<evidence type="ECO:0000313" key="3">
    <source>
        <dbReference type="EMBL" id="AIG62449.1"/>
    </source>
</evidence>
<gene>
    <name evidence="2" type="primary">wclU</name>
    <name evidence="7" type="ORF">CQ842_02640</name>
    <name evidence="4" type="ORF">CQ842_16460</name>
    <name evidence="6" type="ORF">D3G36_17050</name>
</gene>
<dbReference type="SUPFAM" id="SSF53448">
    <property type="entry name" value="Nucleotide-diphospho-sugar transferases"/>
    <property type="match status" value="1"/>
</dbReference>
<keyword evidence="2" id="KW-0808">Transferase</keyword>
<dbReference type="Pfam" id="PF00535">
    <property type="entry name" value="Glycos_transf_2"/>
    <property type="match status" value="1"/>
</dbReference>
<dbReference type="Proteomes" id="UP000591371">
    <property type="component" value="Unassembled WGS sequence"/>
</dbReference>
<dbReference type="EMBL" id="CP024092">
    <property type="protein sequence ID" value="ATP25075.1"/>
    <property type="molecule type" value="Genomic_DNA"/>
</dbReference>
<reference evidence="7 8" key="6">
    <citation type="submission" date="2020-06" db="EMBL/GenBank/DDBJ databases">
        <title>Genomic analysis of Escherichia coli Ec98 resistant to antibiotic.</title>
        <authorList>
            <person name="Campos L."/>
        </authorList>
    </citation>
    <scope>NUCLEOTIDE SEQUENCE [LARGE SCALE GENOMIC DNA]</scope>
    <source>
        <strain evidence="7 8">UFU_EC98</strain>
    </source>
</reference>
<dbReference type="CDD" id="cd00761">
    <property type="entry name" value="Glyco_tranf_GTA_type"/>
    <property type="match status" value="1"/>
</dbReference>
<evidence type="ECO:0000313" key="6">
    <source>
        <dbReference type="EMBL" id="EFA4419543.1"/>
    </source>
</evidence>
<reference evidence="5" key="2">
    <citation type="journal article" date="2014" name="DNA Res.">
        <title>A complete view of the genetic diversity of the Escherichia coli O-antigen biosynthesis gene cluster.</title>
        <authorList>
            <person name="Iguchi A."/>
            <person name="Iyoda S."/>
            <person name="Kikuchi T."/>
            <person name="Ogura Y."/>
            <person name="Katsura K."/>
            <person name="Ohnishi M."/>
            <person name="Hayashi T."/>
            <person name="Thomson N.R."/>
        </authorList>
    </citation>
    <scope>NUCLEOTIDE SEQUENCE</scope>
    <source>
        <strain evidence="5">C771</strain>
    </source>
</reference>
<evidence type="ECO:0000313" key="7">
    <source>
        <dbReference type="EMBL" id="MBZ4691944.1"/>
    </source>
</evidence>
<dbReference type="PANTHER" id="PTHR22916">
    <property type="entry name" value="GLYCOSYLTRANSFERASE"/>
    <property type="match status" value="1"/>
</dbReference>
<evidence type="ECO:0000313" key="9">
    <source>
        <dbReference type="Proteomes" id="UP000591371"/>
    </source>
</evidence>
<dbReference type="EMBL" id="AB812061">
    <property type="protein sequence ID" value="BAQ01734.1"/>
    <property type="molecule type" value="Genomic_DNA"/>
</dbReference>
<dbReference type="EMBL" id="AASATZ010000025">
    <property type="protein sequence ID" value="EFA4419543.1"/>
    <property type="molecule type" value="Genomic_DNA"/>
</dbReference>
<dbReference type="RefSeq" id="WP_001602846.1">
    <property type="nucleotide sequence ID" value="NZ_BFIL01000042.1"/>
</dbReference>